<feature type="compositionally biased region" description="Basic and acidic residues" evidence="1">
    <location>
        <begin position="381"/>
        <end position="392"/>
    </location>
</feature>
<dbReference type="SUPFAM" id="SSF46689">
    <property type="entry name" value="Homeodomain-like"/>
    <property type="match status" value="1"/>
</dbReference>
<dbReference type="InterPro" id="IPR009057">
    <property type="entry name" value="Homeodomain-like_sf"/>
</dbReference>
<dbReference type="Gene3D" id="1.10.10.60">
    <property type="entry name" value="Homeodomain-like"/>
    <property type="match status" value="1"/>
</dbReference>
<feature type="region of interest" description="Disordered" evidence="1">
    <location>
        <begin position="457"/>
        <end position="566"/>
    </location>
</feature>
<comment type="caution">
    <text evidence="3">The sequence shown here is derived from an EMBL/GenBank/DDBJ whole genome shotgun (WGS) entry which is preliminary data.</text>
</comment>
<evidence type="ECO:0000313" key="4">
    <source>
        <dbReference type="Proteomes" id="UP001363622"/>
    </source>
</evidence>
<evidence type="ECO:0000256" key="1">
    <source>
        <dbReference type="SAM" id="MobiDB-lite"/>
    </source>
</evidence>
<dbReference type="EMBL" id="JBBPHU010000004">
    <property type="protein sequence ID" value="KAK7519199.1"/>
    <property type="molecule type" value="Genomic_DNA"/>
</dbReference>
<feature type="domain" description="Myb-like" evidence="2">
    <location>
        <begin position="591"/>
        <end position="651"/>
    </location>
</feature>
<feature type="region of interest" description="Disordered" evidence="1">
    <location>
        <begin position="1"/>
        <end position="25"/>
    </location>
</feature>
<dbReference type="InterPro" id="IPR001005">
    <property type="entry name" value="SANT/Myb"/>
</dbReference>
<evidence type="ECO:0000313" key="3">
    <source>
        <dbReference type="EMBL" id="KAK7519199.1"/>
    </source>
</evidence>
<dbReference type="CDD" id="cd11660">
    <property type="entry name" value="SANT_TRF"/>
    <property type="match status" value="1"/>
</dbReference>
<accession>A0ABR1KSR3</accession>
<dbReference type="PROSITE" id="PS50090">
    <property type="entry name" value="MYB_LIKE"/>
    <property type="match status" value="1"/>
</dbReference>
<feature type="region of interest" description="Disordered" evidence="1">
    <location>
        <begin position="329"/>
        <end position="365"/>
    </location>
</feature>
<name>A0ABR1KSR3_9PEZI</name>
<keyword evidence="4" id="KW-1185">Reference proteome</keyword>
<feature type="compositionally biased region" description="Basic residues" evidence="1">
    <location>
        <begin position="524"/>
        <end position="538"/>
    </location>
</feature>
<evidence type="ECO:0000259" key="2">
    <source>
        <dbReference type="PROSITE" id="PS50090"/>
    </source>
</evidence>
<feature type="compositionally biased region" description="Basic and acidic residues" evidence="1">
    <location>
        <begin position="457"/>
        <end position="487"/>
    </location>
</feature>
<protein>
    <recommendedName>
        <fullName evidence="2">Myb-like domain-containing protein</fullName>
    </recommendedName>
</protein>
<reference evidence="3 4" key="1">
    <citation type="submission" date="2024-04" db="EMBL/GenBank/DDBJ databases">
        <title>Phyllosticta paracitricarpa is synonymous to the EU quarantine fungus P. citricarpa based on phylogenomic analyses.</title>
        <authorList>
            <consortium name="Lawrence Berkeley National Laboratory"/>
            <person name="Van Ingen-Buijs V.A."/>
            <person name="Van Westerhoven A.C."/>
            <person name="Haridas S."/>
            <person name="Skiadas P."/>
            <person name="Martin F."/>
            <person name="Groenewald J.Z."/>
            <person name="Crous P.W."/>
            <person name="Seidl M.F."/>
        </authorList>
    </citation>
    <scope>NUCLEOTIDE SEQUENCE [LARGE SCALE GENOMIC DNA]</scope>
    <source>
        <strain evidence="3 4">CBS 123371</strain>
    </source>
</reference>
<feature type="region of interest" description="Disordered" evidence="1">
    <location>
        <begin position="381"/>
        <end position="408"/>
    </location>
</feature>
<feature type="region of interest" description="Disordered" evidence="1">
    <location>
        <begin position="579"/>
        <end position="598"/>
    </location>
</feature>
<organism evidence="3 4">
    <name type="scientific">Phyllosticta citriasiana</name>
    <dbReference type="NCBI Taxonomy" id="595635"/>
    <lineage>
        <taxon>Eukaryota</taxon>
        <taxon>Fungi</taxon>
        <taxon>Dikarya</taxon>
        <taxon>Ascomycota</taxon>
        <taxon>Pezizomycotina</taxon>
        <taxon>Dothideomycetes</taxon>
        <taxon>Dothideomycetes incertae sedis</taxon>
        <taxon>Botryosphaeriales</taxon>
        <taxon>Phyllostictaceae</taxon>
        <taxon>Phyllosticta</taxon>
    </lineage>
</organism>
<sequence length="692" mass="78228">MAEPRAERSPGAESSFPTSPETIHPPEDLDVVLMVDTLGDLYADANKVLEKIAPKNATQSELRSLYSEFRKPGSAVNRILSKRIERFERSRENFGTEEYIRSATVNAALSEHTPLANIGNPLLRSDPILQKANLTSLAIRMRDLEREKSDTFDILLRLDGTFPRDFLSNPDASTTHAHTAKEKDLFGVALEIRTQFAIRLILKKQDDKDFWPHQEILEVFFSAQKDSYNVDSEHGPLRGWELPGLLSADEGLSRQFKSWILERVGELRACLPDQDSAEDVDSEQLEAKFPWSRFITQLLEWVSRRNDEIESEVSSIGGIEAIQSALQEHIEPSDRQTTQVSNITPQTQAAGPQPPPTQDGQSASTAPGVISVLKKLKQKVDRLSGGEAREDTAAAVENRQPRAPRAEEIEDEWQLIANEEEDISATAVELQEPPPYAAKQVFMDQIRRMEKQNKENILRVQNEKEKTKSIFDRQPDAHRVSFDEDAIRQSPVKRPGVPSHSPAKRRRVDEDEDDEFETDPRQPAGRRKREAPAKRRRINPAPRRATSLASTRGQPDGNEDVGDETVVVDVDEISRLARRQGTALPPVTNAGGKRKRFPWTDDEDRQLVALYRVYGGGKQPWKRIKEADEVDLNVLNRRDPVALKDRVRTLCFIYDKANTGRPDVFEGLEIGSFYKRKVDQKLGRLPSEVPAE</sequence>
<proteinExistence type="predicted"/>
<gene>
    <name evidence="3" type="ORF">IWZ03DRAFT_359383</name>
</gene>
<dbReference type="Proteomes" id="UP001363622">
    <property type="component" value="Unassembled WGS sequence"/>
</dbReference>
<feature type="compositionally biased region" description="Basic and acidic residues" evidence="1">
    <location>
        <begin position="1"/>
        <end position="10"/>
    </location>
</feature>